<protein>
    <submittedName>
        <fullName evidence="1">Uncharacterized protein</fullName>
    </submittedName>
</protein>
<keyword evidence="2" id="KW-1185">Reference proteome</keyword>
<accession>M3CW89</accession>
<dbReference type="HOGENOM" id="CLU_1994040_0_0_1"/>
<dbReference type="AlphaFoldDB" id="M3CW89"/>
<evidence type="ECO:0000313" key="1">
    <source>
        <dbReference type="EMBL" id="EMF07921.1"/>
    </source>
</evidence>
<dbReference type="RefSeq" id="XP_016756042.1">
    <property type="nucleotide sequence ID" value="XM_016901711.1"/>
</dbReference>
<name>M3CW89_SPHMS</name>
<gene>
    <name evidence="1" type="ORF">SEPMUDRAFT_121731</name>
</gene>
<evidence type="ECO:0000313" key="2">
    <source>
        <dbReference type="Proteomes" id="UP000016931"/>
    </source>
</evidence>
<dbReference type="EMBL" id="KB456274">
    <property type="protein sequence ID" value="EMF07921.1"/>
    <property type="molecule type" value="Genomic_DNA"/>
</dbReference>
<reference evidence="1 2" key="1">
    <citation type="journal article" date="2012" name="PLoS Pathog.">
        <title>Diverse lifestyles and strategies of plant pathogenesis encoded in the genomes of eighteen Dothideomycetes fungi.</title>
        <authorList>
            <person name="Ohm R.A."/>
            <person name="Feau N."/>
            <person name="Henrissat B."/>
            <person name="Schoch C.L."/>
            <person name="Horwitz B.A."/>
            <person name="Barry K.W."/>
            <person name="Condon B.J."/>
            <person name="Copeland A.C."/>
            <person name="Dhillon B."/>
            <person name="Glaser F."/>
            <person name="Hesse C.N."/>
            <person name="Kosti I."/>
            <person name="LaButti K."/>
            <person name="Lindquist E.A."/>
            <person name="Lucas S."/>
            <person name="Salamov A.A."/>
            <person name="Bradshaw R.E."/>
            <person name="Ciuffetti L."/>
            <person name="Hamelin R.C."/>
            <person name="Kema G.H.J."/>
            <person name="Lawrence C."/>
            <person name="Scott J.A."/>
            <person name="Spatafora J.W."/>
            <person name="Turgeon B.G."/>
            <person name="de Wit P.J.G.M."/>
            <person name="Zhong S."/>
            <person name="Goodwin S.B."/>
            <person name="Grigoriev I.V."/>
        </authorList>
    </citation>
    <scope>NUCLEOTIDE SEQUENCE [LARGE SCALE GENOMIC DNA]</scope>
    <source>
        <strain evidence="1 2">SO2202</strain>
    </source>
</reference>
<organism evidence="1 2">
    <name type="scientific">Sphaerulina musiva (strain SO2202)</name>
    <name type="common">Poplar stem canker fungus</name>
    <name type="synonym">Septoria musiva</name>
    <dbReference type="NCBI Taxonomy" id="692275"/>
    <lineage>
        <taxon>Eukaryota</taxon>
        <taxon>Fungi</taxon>
        <taxon>Dikarya</taxon>
        <taxon>Ascomycota</taxon>
        <taxon>Pezizomycotina</taxon>
        <taxon>Dothideomycetes</taxon>
        <taxon>Dothideomycetidae</taxon>
        <taxon>Mycosphaerellales</taxon>
        <taxon>Mycosphaerellaceae</taxon>
        <taxon>Sphaerulina</taxon>
    </lineage>
</organism>
<dbReference type="GeneID" id="27898848"/>
<sequence length="150" mass="17578">MPKRKSNAPEALANKRAKLGAASKSLEEYSLKLNTLRDRERTAAIDEEKRAQDRYRKARNESFARFKKVQIKEYTSFESLAKDEQQELIEGWRKIHTKEYNQKATKKQTGKSITLPPDEQAKIDKADWFLELGDIDSKERLTFQKEDQIE</sequence>
<dbReference type="Proteomes" id="UP000016931">
    <property type="component" value="Unassembled WGS sequence"/>
</dbReference>
<proteinExistence type="predicted"/>